<evidence type="ECO:0000256" key="1">
    <source>
        <dbReference type="SAM" id="Phobius"/>
    </source>
</evidence>
<keyword evidence="1" id="KW-1133">Transmembrane helix</keyword>
<dbReference type="AlphaFoldDB" id="A0A327VYZ0"/>
<keyword evidence="1" id="KW-0812">Transmembrane</keyword>
<dbReference type="InterPro" id="IPR025407">
    <property type="entry name" value="DUF4133"/>
</dbReference>
<sequence length="125" mass="13436">MANSVYTVNKGINISIEFKGLKAQYIWYLAGGLLGIMILFAILYIAGVNPYVCVVIALGTGAGLISWVYRLSNTYGEHGLSKKWARRHIPSCIRAGKGRDVFIGNISGGYGKSVRGNVARHGSGT</sequence>
<evidence type="ECO:0000313" key="3">
    <source>
        <dbReference type="Proteomes" id="UP000249819"/>
    </source>
</evidence>
<dbReference type="OrthoDB" id="1273979at2"/>
<organism evidence="2 3">
    <name type="scientific">Chitinophaga dinghuensis</name>
    <dbReference type="NCBI Taxonomy" id="1539050"/>
    <lineage>
        <taxon>Bacteria</taxon>
        <taxon>Pseudomonadati</taxon>
        <taxon>Bacteroidota</taxon>
        <taxon>Chitinophagia</taxon>
        <taxon>Chitinophagales</taxon>
        <taxon>Chitinophagaceae</taxon>
        <taxon>Chitinophaga</taxon>
    </lineage>
</organism>
<proteinExistence type="predicted"/>
<dbReference type="RefSeq" id="WP_111593409.1">
    <property type="nucleotide sequence ID" value="NZ_QLMA01000005.1"/>
</dbReference>
<dbReference type="Pfam" id="PF13571">
    <property type="entry name" value="DUF4133"/>
    <property type="match status" value="1"/>
</dbReference>
<feature type="transmembrane region" description="Helical" evidence="1">
    <location>
        <begin position="51"/>
        <end position="69"/>
    </location>
</feature>
<dbReference type="Proteomes" id="UP000249819">
    <property type="component" value="Unassembled WGS sequence"/>
</dbReference>
<comment type="caution">
    <text evidence="2">The sequence shown here is derived from an EMBL/GenBank/DDBJ whole genome shotgun (WGS) entry which is preliminary data.</text>
</comment>
<keyword evidence="1" id="KW-0472">Membrane</keyword>
<evidence type="ECO:0000313" key="2">
    <source>
        <dbReference type="EMBL" id="RAJ80115.1"/>
    </source>
</evidence>
<accession>A0A327VYZ0</accession>
<dbReference type="EMBL" id="QLMA01000005">
    <property type="protein sequence ID" value="RAJ80115.1"/>
    <property type="molecule type" value="Genomic_DNA"/>
</dbReference>
<feature type="transmembrane region" description="Helical" evidence="1">
    <location>
        <begin position="25"/>
        <end position="45"/>
    </location>
</feature>
<name>A0A327VYZ0_9BACT</name>
<reference evidence="2 3" key="1">
    <citation type="submission" date="2018-06" db="EMBL/GenBank/DDBJ databases">
        <title>Genomic Encyclopedia of Archaeal and Bacterial Type Strains, Phase II (KMG-II): from individual species to whole genera.</title>
        <authorList>
            <person name="Goeker M."/>
        </authorList>
    </citation>
    <scope>NUCLEOTIDE SEQUENCE [LARGE SCALE GENOMIC DNA]</scope>
    <source>
        <strain evidence="2 3">DSM 29821</strain>
    </source>
</reference>
<keyword evidence="3" id="KW-1185">Reference proteome</keyword>
<gene>
    <name evidence="2" type="ORF">CLV59_105222</name>
</gene>
<protein>
    <submittedName>
        <fullName evidence="2">Uncharacterized protein DUF4133</fullName>
    </submittedName>
</protein>